<dbReference type="KEGG" id="mya:MORIYA_0279"/>
<evidence type="ECO:0000313" key="1">
    <source>
        <dbReference type="EMBL" id="SQD76757.1"/>
    </source>
</evidence>
<dbReference type="AlphaFoldDB" id="A0A330LHV4"/>
<dbReference type="Proteomes" id="UP000250163">
    <property type="component" value="Chromosome MORIYA"/>
</dbReference>
<evidence type="ECO:0000313" key="2">
    <source>
        <dbReference type="Proteomes" id="UP000250163"/>
    </source>
</evidence>
<dbReference type="EMBL" id="LS483250">
    <property type="protein sequence ID" value="SQD76757.1"/>
    <property type="molecule type" value="Genomic_DNA"/>
</dbReference>
<reference evidence="2" key="1">
    <citation type="submission" date="2018-05" db="EMBL/GenBank/DDBJ databases">
        <authorList>
            <person name="Cea G.-C."/>
            <person name="William W."/>
        </authorList>
    </citation>
    <scope>NUCLEOTIDE SEQUENCE [LARGE SCALE GENOMIC DNA]</scope>
    <source>
        <strain evidence="2">DB21MT 5</strain>
    </source>
</reference>
<protein>
    <submittedName>
        <fullName evidence="1">Uncharacterized protein</fullName>
    </submittedName>
</protein>
<keyword evidence="2" id="KW-1185">Reference proteome</keyword>
<gene>
    <name evidence="1" type="ORF">MORIYA_0279</name>
</gene>
<proteinExistence type="predicted"/>
<sequence>MIGCFLISAYIRRLLIYQLNILIKQASLRIQNVVIIIRERSLEYY</sequence>
<organism evidence="1 2">
    <name type="scientific">Moritella yayanosii</name>
    <dbReference type="NCBI Taxonomy" id="69539"/>
    <lineage>
        <taxon>Bacteria</taxon>
        <taxon>Pseudomonadati</taxon>
        <taxon>Pseudomonadota</taxon>
        <taxon>Gammaproteobacteria</taxon>
        <taxon>Alteromonadales</taxon>
        <taxon>Moritellaceae</taxon>
        <taxon>Moritella</taxon>
    </lineage>
</organism>
<name>A0A330LHV4_9GAMM</name>
<accession>A0A330LHV4</accession>